<comment type="caution">
    <text evidence="2">The sequence shown here is derived from an EMBL/GenBank/DDBJ whole genome shotgun (WGS) entry which is preliminary data.</text>
</comment>
<evidence type="ECO:0000256" key="1">
    <source>
        <dbReference type="SAM" id="MobiDB-lite"/>
    </source>
</evidence>
<sequence>MGPDARPGALPLRLLRGPVMLGTGGEGKLNTGPSRVRCDVPPFGAPFVYLMKEQESFLGDEEFEARPPVLLLHDSHHHASPIPPTAHRFSLPTKPSHTRPSAMKPTHSPPSSSLPRPPLPRPPPPRPAPRPCRPKARCGDGGDDRPHLHYTTASAGVPPHT</sequence>
<feature type="compositionally biased region" description="Pro residues" evidence="1">
    <location>
        <begin position="115"/>
        <end position="131"/>
    </location>
</feature>
<dbReference type="EMBL" id="JARAKH010000042">
    <property type="protein sequence ID" value="KAK8380155.1"/>
    <property type="molecule type" value="Genomic_DNA"/>
</dbReference>
<evidence type="ECO:0000313" key="2">
    <source>
        <dbReference type="EMBL" id="KAK8380155.1"/>
    </source>
</evidence>
<feature type="compositionally biased region" description="Basic and acidic residues" evidence="1">
    <location>
        <begin position="137"/>
        <end position="147"/>
    </location>
</feature>
<proteinExistence type="predicted"/>
<keyword evidence="3" id="KW-1185">Reference proteome</keyword>
<evidence type="ECO:0000313" key="3">
    <source>
        <dbReference type="Proteomes" id="UP001487740"/>
    </source>
</evidence>
<dbReference type="AlphaFoldDB" id="A0AAW0SXW9"/>
<accession>A0AAW0SXW9</accession>
<dbReference type="Proteomes" id="UP001487740">
    <property type="component" value="Unassembled WGS sequence"/>
</dbReference>
<name>A0AAW0SXW9_SCYPA</name>
<gene>
    <name evidence="2" type="ORF">O3P69_016655</name>
</gene>
<protein>
    <submittedName>
        <fullName evidence="2">Uncharacterized protein</fullName>
    </submittedName>
</protein>
<reference evidence="2 3" key="1">
    <citation type="submission" date="2023-03" db="EMBL/GenBank/DDBJ databases">
        <title>High-quality genome of Scylla paramamosain provides insights in environmental adaptation.</title>
        <authorList>
            <person name="Zhang L."/>
        </authorList>
    </citation>
    <scope>NUCLEOTIDE SEQUENCE [LARGE SCALE GENOMIC DNA]</scope>
    <source>
        <strain evidence="2">LZ_2023a</strain>
        <tissue evidence="2">Muscle</tissue>
    </source>
</reference>
<feature type="region of interest" description="Disordered" evidence="1">
    <location>
        <begin position="74"/>
        <end position="161"/>
    </location>
</feature>
<organism evidence="2 3">
    <name type="scientific">Scylla paramamosain</name>
    <name type="common">Mud crab</name>
    <dbReference type="NCBI Taxonomy" id="85552"/>
    <lineage>
        <taxon>Eukaryota</taxon>
        <taxon>Metazoa</taxon>
        <taxon>Ecdysozoa</taxon>
        <taxon>Arthropoda</taxon>
        <taxon>Crustacea</taxon>
        <taxon>Multicrustacea</taxon>
        <taxon>Malacostraca</taxon>
        <taxon>Eumalacostraca</taxon>
        <taxon>Eucarida</taxon>
        <taxon>Decapoda</taxon>
        <taxon>Pleocyemata</taxon>
        <taxon>Brachyura</taxon>
        <taxon>Eubrachyura</taxon>
        <taxon>Portunoidea</taxon>
        <taxon>Portunidae</taxon>
        <taxon>Portuninae</taxon>
        <taxon>Scylla</taxon>
    </lineage>
</organism>